<dbReference type="RefSeq" id="WP_274356347.1">
    <property type="nucleotide sequence ID" value="NZ_CP118099.1"/>
</dbReference>
<feature type="transmembrane region" description="Helical" evidence="1">
    <location>
        <begin position="17"/>
        <end position="38"/>
    </location>
</feature>
<dbReference type="PANTHER" id="PTHR40076:SF1">
    <property type="entry name" value="MEMBRANE PROTEIN"/>
    <property type="match status" value="1"/>
</dbReference>
<feature type="transmembrane region" description="Helical" evidence="1">
    <location>
        <begin position="165"/>
        <end position="190"/>
    </location>
</feature>
<keyword evidence="1" id="KW-1133">Transmembrane helix</keyword>
<evidence type="ECO:0000313" key="3">
    <source>
        <dbReference type="Proteomes" id="UP001213680"/>
    </source>
</evidence>
<dbReference type="InterPro" id="IPR010380">
    <property type="entry name" value="DUF975"/>
</dbReference>
<feature type="transmembrane region" description="Helical" evidence="1">
    <location>
        <begin position="100"/>
        <end position="127"/>
    </location>
</feature>
<proteinExistence type="predicted"/>
<sequence>MRSEWKQHARQALKGKWWLMAGLALLFLIINGIPQWFAPEMDVNSPEPFTSTDLTLSFVSNVLQILIAPLAIGWSWLALNVSRGNGASLSTMFKPFQMRYVKHVITSFVMGVFLVLWTLLLVVPGIIKAFSYSLTPYILRDQPELSALESITESRRLMDGHKMEAFMLFLSFFGWFLVGLLTLGIGFFFIGPYFSTTYATFYDSIRDNHITGADEPMHGTEQGF</sequence>
<feature type="transmembrane region" description="Helical" evidence="1">
    <location>
        <begin position="58"/>
        <end position="79"/>
    </location>
</feature>
<dbReference type="EMBL" id="CP118099">
    <property type="protein sequence ID" value="WDH75079.1"/>
    <property type="molecule type" value="Genomic_DNA"/>
</dbReference>
<reference evidence="2 3" key="1">
    <citation type="submission" date="2023-02" db="EMBL/GenBank/DDBJ databases">
        <title>A bacterium isolated from plastisphere.</title>
        <authorList>
            <person name="Sun Y."/>
        </authorList>
    </citation>
    <scope>NUCLEOTIDE SEQUENCE [LARGE SCALE GENOMIC DNA]</scope>
    <source>
        <strain evidence="3">a-1</strain>
    </source>
</reference>
<name>A0ABY7X2C3_9BACL</name>
<dbReference type="PANTHER" id="PTHR40076">
    <property type="entry name" value="MEMBRANE PROTEIN-RELATED"/>
    <property type="match status" value="1"/>
</dbReference>
<organism evidence="2 3">
    <name type="scientific">Exiguobacterium marinum</name>
    <dbReference type="NCBI Taxonomy" id="273528"/>
    <lineage>
        <taxon>Bacteria</taxon>
        <taxon>Bacillati</taxon>
        <taxon>Bacillota</taxon>
        <taxon>Bacilli</taxon>
        <taxon>Bacillales</taxon>
        <taxon>Bacillales Family XII. Incertae Sedis</taxon>
        <taxon>Exiguobacterium</taxon>
    </lineage>
</organism>
<keyword evidence="1" id="KW-0812">Transmembrane</keyword>
<dbReference type="Proteomes" id="UP001213680">
    <property type="component" value="Chromosome"/>
</dbReference>
<keyword evidence="1" id="KW-0472">Membrane</keyword>
<keyword evidence="3" id="KW-1185">Reference proteome</keyword>
<protein>
    <submittedName>
        <fullName evidence="2">DUF975 family protein</fullName>
    </submittedName>
</protein>
<gene>
    <name evidence="2" type="ORF">PTI97_09630</name>
</gene>
<evidence type="ECO:0000313" key="2">
    <source>
        <dbReference type="EMBL" id="WDH75079.1"/>
    </source>
</evidence>
<evidence type="ECO:0000256" key="1">
    <source>
        <dbReference type="SAM" id="Phobius"/>
    </source>
</evidence>
<dbReference type="Pfam" id="PF06161">
    <property type="entry name" value="DUF975"/>
    <property type="match status" value="1"/>
</dbReference>
<accession>A0ABY7X2C3</accession>